<dbReference type="EMBL" id="MH908916">
    <property type="protein sequence ID" value="AYM54090.1"/>
    <property type="molecule type" value="Genomic_DNA"/>
</dbReference>
<reference evidence="8" key="1">
    <citation type="journal article" date="2018" name="J. Ind. Microbiol. Biotechnol.">
        <title>Genome mining reveals uncommon alkylpyrones as type III PKS products from myxobacteria.</title>
        <authorList>
            <person name="Hug J.J."/>
            <person name="Panter F."/>
            <person name="Krug D."/>
            <person name="Muller R."/>
        </authorList>
    </citation>
    <scope>NUCLEOTIDE SEQUENCE</scope>
    <source>
        <strain evidence="8">MSr4204</strain>
    </source>
</reference>
<evidence type="ECO:0000256" key="4">
    <source>
        <dbReference type="ARBA" id="ARBA00023163"/>
    </source>
</evidence>
<accession>A0A3S7UZA9</accession>
<dbReference type="AlphaFoldDB" id="A0A3S7UZA9"/>
<keyword evidence="6" id="KW-0472">Membrane</keyword>
<keyword evidence="2" id="KW-0731">Sigma factor</keyword>
<keyword evidence="3" id="KW-0238">DNA-binding</keyword>
<dbReference type="GO" id="GO:0006352">
    <property type="term" value="P:DNA-templated transcription initiation"/>
    <property type="evidence" value="ECO:0007669"/>
    <property type="project" value="InterPro"/>
</dbReference>
<evidence type="ECO:0000256" key="6">
    <source>
        <dbReference type="SAM" id="Phobius"/>
    </source>
</evidence>
<evidence type="ECO:0000256" key="1">
    <source>
        <dbReference type="ARBA" id="ARBA00023015"/>
    </source>
</evidence>
<name>A0A3S7UZA9_9BACT</name>
<organism evidence="8">
    <name type="scientific">Byssovorax cruenta</name>
    <dbReference type="NCBI Taxonomy" id="293647"/>
    <lineage>
        <taxon>Bacteria</taxon>
        <taxon>Pseudomonadati</taxon>
        <taxon>Myxococcota</taxon>
        <taxon>Polyangia</taxon>
        <taxon>Polyangiales</taxon>
        <taxon>Polyangiaceae</taxon>
        <taxon>Byssovorax</taxon>
    </lineage>
</organism>
<keyword evidence="6" id="KW-1133">Transmembrane helix</keyword>
<evidence type="ECO:0000256" key="5">
    <source>
        <dbReference type="SAM" id="MobiDB-lite"/>
    </source>
</evidence>
<keyword evidence="6" id="KW-0812">Transmembrane</keyword>
<dbReference type="InterPro" id="IPR013325">
    <property type="entry name" value="RNA_pol_sigma_r2"/>
</dbReference>
<evidence type="ECO:0000313" key="8">
    <source>
        <dbReference type="EMBL" id="AYM54090.1"/>
    </source>
</evidence>
<keyword evidence="1" id="KW-0805">Transcription regulation</keyword>
<dbReference type="GO" id="GO:0016987">
    <property type="term" value="F:sigma factor activity"/>
    <property type="evidence" value="ECO:0007669"/>
    <property type="project" value="UniProtKB-KW"/>
</dbReference>
<evidence type="ECO:0000259" key="7">
    <source>
        <dbReference type="Pfam" id="PF04542"/>
    </source>
</evidence>
<dbReference type="Gene3D" id="1.10.1740.10">
    <property type="match status" value="1"/>
</dbReference>
<feature type="compositionally biased region" description="Basic residues" evidence="5">
    <location>
        <begin position="254"/>
        <end position="269"/>
    </location>
</feature>
<evidence type="ECO:0000256" key="3">
    <source>
        <dbReference type="ARBA" id="ARBA00023125"/>
    </source>
</evidence>
<evidence type="ECO:0000256" key="2">
    <source>
        <dbReference type="ARBA" id="ARBA00023082"/>
    </source>
</evidence>
<feature type="compositionally biased region" description="Basic and acidic residues" evidence="5">
    <location>
        <begin position="209"/>
        <end position="222"/>
    </location>
</feature>
<feature type="region of interest" description="Disordered" evidence="5">
    <location>
        <begin position="190"/>
        <end position="269"/>
    </location>
</feature>
<feature type="domain" description="RNA polymerase sigma-70 region 2" evidence="7">
    <location>
        <begin position="21"/>
        <end position="83"/>
    </location>
</feature>
<sequence length="269" mass="30788">MTLSMSSDPRVANDPLSDPALRRSLEGFVRRRVPASDVDDVVQTVLCDALAAQGRPRDPSDLRRWLLGIARHKVADVHRRAHREPQAELPDLEARPAPIEERELLRWAEQQAGATRDAQKTLDWMTREGDGEKLEEIAAEERVPPARVRQRVSRMRRWMKERWQAEIAATAAVFALALVAWWLFRRPSDPAPEARPEKPLPAPSAEVKSPLEDARALRDRALYDCARARPTRRASTASTPRGRSTRRATEPRPWPRRGKRPRRRSTARR</sequence>
<dbReference type="SUPFAM" id="SSF88946">
    <property type="entry name" value="Sigma2 domain of RNA polymerase sigma factors"/>
    <property type="match status" value="1"/>
</dbReference>
<dbReference type="InterPro" id="IPR007627">
    <property type="entry name" value="RNA_pol_sigma70_r2"/>
</dbReference>
<protein>
    <recommendedName>
        <fullName evidence="7">RNA polymerase sigma-70 region 2 domain-containing protein</fullName>
    </recommendedName>
</protein>
<feature type="compositionally biased region" description="Low complexity" evidence="5">
    <location>
        <begin position="233"/>
        <end position="242"/>
    </location>
</feature>
<proteinExistence type="predicted"/>
<dbReference type="Pfam" id="PF04542">
    <property type="entry name" value="Sigma70_r2"/>
    <property type="match status" value="1"/>
</dbReference>
<dbReference type="PANTHER" id="PTHR43133">
    <property type="entry name" value="RNA POLYMERASE ECF-TYPE SIGMA FACTO"/>
    <property type="match status" value="1"/>
</dbReference>
<dbReference type="InterPro" id="IPR039425">
    <property type="entry name" value="RNA_pol_sigma-70-like"/>
</dbReference>
<dbReference type="PANTHER" id="PTHR43133:SF8">
    <property type="entry name" value="RNA POLYMERASE SIGMA FACTOR HI_1459-RELATED"/>
    <property type="match status" value="1"/>
</dbReference>
<feature type="transmembrane region" description="Helical" evidence="6">
    <location>
        <begin position="163"/>
        <end position="184"/>
    </location>
</feature>
<dbReference type="GO" id="GO:0003677">
    <property type="term" value="F:DNA binding"/>
    <property type="evidence" value="ECO:0007669"/>
    <property type="project" value="UniProtKB-KW"/>
</dbReference>
<keyword evidence="4" id="KW-0804">Transcription</keyword>